<reference evidence="3 4" key="1">
    <citation type="journal article" date="2011" name="Genome Biol. Evol.">
        <title>Integration of the genetic map and genome assembly of fugu facilitates insights into distinct features of genome evolution in teleosts and mammals.</title>
        <authorList>
            <person name="Kai W."/>
            <person name="Kikuchi K."/>
            <person name="Tohari S."/>
            <person name="Chew A.K."/>
            <person name="Tay A."/>
            <person name="Fujiwara A."/>
            <person name="Hosoya S."/>
            <person name="Suetake H."/>
            <person name="Naruse K."/>
            <person name="Brenner S."/>
            <person name="Suzuki Y."/>
            <person name="Venkatesh B."/>
        </authorList>
    </citation>
    <scope>NUCLEOTIDE SEQUENCE [LARGE SCALE GENOMIC DNA]</scope>
</reference>
<dbReference type="InParanoid" id="A0A3B5JZI1"/>
<feature type="region of interest" description="Disordered" evidence="2">
    <location>
        <begin position="1"/>
        <end position="21"/>
    </location>
</feature>
<dbReference type="OrthoDB" id="5989898at2759"/>
<dbReference type="GeneTree" id="ENSGT00390000002172"/>
<feature type="compositionally biased region" description="Polar residues" evidence="2">
    <location>
        <begin position="167"/>
        <end position="176"/>
    </location>
</feature>
<dbReference type="Pfam" id="PF04714">
    <property type="entry name" value="BCL_N"/>
    <property type="match status" value="1"/>
</dbReference>
<dbReference type="STRING" id="31033.ENSTRUP00000048465"/>
<accession>A0A3B5JZI1</accession>
<dbReference type="CTD" id="81595"/>
<reference evidence="3" key="3">
    <citation type="submission" date="2025-09" db="UniProtKB">
        <authorList>
            <consortium name="Ensembl"/>
        </authorList>
    </citation>
    <scope>IDENTIFICATION</scope>
</reference>
<feature type="region of interest" description="Disordered" evidence="2">
    <location>
        <begin position="108"/>
        <end position="202"/>
    </location>
</feature>
<dbReference type="PANTHER" id="PTHR12767">
    <property type="entry name" value="BCL7 RELATED"/>
    <property type="match status" value="1"/>
</dbReference>
<name>A0A3B5JZI1_TAKRU</name>
<feature type="compositionally biased region" description="Low complexity" evidence="2">
    <location>
        <begin position="112"/>
        <end position="122"/>
    </location>
</feature>
<dbReference type="Proteomes" id="UP000005226">
    <property type="component" value="Chromosome 11"/>
</dbReference>
<evidence type="ECO:0000256" key="2">
    <source>
        <dbReference type="SAM" id="MobiDB-lite"/>
    </source>
</evidence>
<evidence type="ECO:0000256" key="1">
    <source>
        <dbReference type="ARBA" id="ARBA00010326"/>
    </source>
</evidence>
<gene>
    <name evidence="3" type="primary">bcl7bb</name>
</gene>
<dbReference type="KEGG" id="tru:101067645"/>
<evidence type="ECO:0000313" key="4">
    <source>
        <dbReference type="Proteomes" id="UP000005226"/>
    </source>
</evidence>
<dbReference type="AlphaFoldDB" id="A0A3B5JZI1"/>
<dbReference type="InterPro" id="IPR006804">
    <property type="entry name" value="BCL7"/>
</dbReference>
<dbReference type="OMA" id="HVSPPHT"/>
<keyword evidence="4" id="KW-1185">Reference proteome</keyword>
<comment type="similarity">
    <text evidence="1">Belongs to the BCL7 family.</text>
</comment>
<dbReference type="GeneID" id="101067645"/>
<evidence type="ECO:0000313" key="3">
    <source>
        <dbReference type="Ensembl" id="ENSTRUP00000048465.1"/>
    </source>
</evidence>
<organism evidence="3 4">
    <name type="scientific">Takifugu rubripes</name>
    <name type="common">Japanese pufferfish</name>
    <name type="synonym">Fugu rubripes</name>
    <dbReference type="NCBI Taxonomy" id="31033"/>
    <lineage>
        <taxon>Eukaryota</taxon>
        <taxon>Metazoa</taxon>
        <taxon>Chordata</taxon>
        <taxon>Craniata</taxon>
        <taxon>Vertebrata</taxon>
        <taxon>Euteleostomi</taxon>
        <taxon>Actinopterygii</taxon>
        <taxon>Neopterygii</taxon>
        <taxon>Teleostei</taxon>
        <taxon>Neoteleostei</taxon>
        <taxon>Acanthomorphata</taxon>
        <taxon>Eupercaria</taxon>
        <taxon>Tetraodontiformes</taxon>
        <taxon>Tetradontoidea</taxon>
        <taxon>Tetraodontidae</taxon>
        <taxon>Takifugu</taxon>
    </lineage>
</organism>
<reference evidence="3" key="2">
    <citation type="submission" date="2025-08" db="UniProtKB">
        <authorList>
            <consortium name="Ensembl"/>
        </authorList>
    </citation>
    <scope>IDENTIFICATION</scope>
</reference>
<dbReference type="RefSeq" id="XP_003977050.2">
    <property type="nucleotide sequence ID" value="XM_003977001.3"/>
</dbReference>
<dbReference type="Ensembl" id="ENSTRUT00000057598.2">
    <property type="protein sequence ID" value="ENSTRUP00000048465.1"/>
    <property type="gene ID" value="ENSTRUG00000022681.2"/>
</dbReference>
<protein>
    <submittedName>
        <fullName evidence="3">BAF chromatin remodeling complex subunit BCL7B b</fullName>
    </submittedName>
</protein>
<dbReference type="PANTHER" id="PTHR12767:SF5">
    <property type="entry name" value="B-CELL CLL_LYMPHOMA 7 PROTEIN FAMILY MEMBER B"/>
    <property type="match status" value="1"/>
</dbReference>
<sequence length="202" mass="22101">MNQKSIKMSGRSGRAETRSRAKDDIKKVLAAIEKVRKWEKKWVTVGDTSLRIFKWVPVTETKQIYHSKSASRGLRGLKNVVLENSNSLLDFTDENSNQSFLSDVYHSKMDNSSSASSSQQVSPPHTSLRTDDSQPPMLGQESVDEPVNIGRDGADEPPTLIKEDLLSSGSVSQGPSGAQAGSEESGAPPLKKICTRDNSLLR</sequence>
<dbReference type="FunCoup" id="A0A3B5JZI1">
    <property type="interactions" value="1220"/>
</dbReference>
<proteinExistence type="inferred from homology"/>